<protein>
    <recommendedName>
        <fullName evidence="4">Reverse transcriptase domain-containing protein</fullName>
    </recommendedName>
</protein>
<feature type="region of interest" description="Disordered" evidence="1">
    <location>
        <begin position="1"/>
        <end position="52"/>
    </location>
</feature>
<accession>A0A371I948</accession>
<evidence type="ECO:0000313" key="3">
    <source>
        <dbReference type="Proteomes" id="UP000257109"/>
    </source>
</evidence>
<name>A0A371I948_MUCPR</name>
<evidence type="ECO:0000256" key="1">
    <source>
        <dbReference type="SAM" id="MobiDB-lite"/>
    </source>
</evidence>
<organism evidence="2 3">
    <name type="scientific">Mucuna pruriens</name>
    <name type="common">Velvet bean</name>
    <name type="synonym">Dolichos pruriens</name>
    <dbReference type="NCBI Taxonomy" id="157652"/>
    <lineage>
        <taxon>Eukaryota</taxon>
        <taxon>Viridiplantae</taxon>
        <taxon>Streptophyta</taxon>
        <taxon>Embryophyta</taxon>
        <taxon>Tracheophyta</taxon>
        <taxon>Spermatophyta</taxon>
        <taxon>Magnoliopsida</taxon>
        <taxon>eudicotyledons</taxon>
        <taxon>Gunneridae</taxon>
        <taxon>Pentapetalae</taxon>
        <taxon>rosids</taxon>
        <taxon>fabids</taxon>
        <taxon>Fabales</taxon>
        <taxon>Fabaceae</taxon>
        <taxon>Papilionoideae</taxon>
        <taxon>50 kb inversion clade</taxon>
        <taxon>NPAAA clade</taxon>
        <taxon>indigoferoid/millettioid clade</taxon>
        <taxon>Phaseoleae</taxon>
        <taxon>Mucuna</taxon>
    </lineage>
</organism>
<dbReference type="AlphaFoldDB" id="A0A371I948"/>
<sequence>MCPALQETKSDQPESVGAIGGYQYGKQPYQSRPFDNQQLGKQPFQPGLSQGPYAAQRFGSELNNMNTTIQDLKTQIGQLANNLPSQTIPNPRGNASALTLRSGKELPQPTPQQLLRSTDADSELNISSQTLQQDKTVPLPFPTRTLSIRNLESDEELLKMFCKVEINIPLLDAIKKIPKYAKFLKELCA</sequence>
<feature type="non-terminal residue" evidence="2">
    <location>
        <position position="1"/>
    </location>
</feature>
<feature type="compositionally biased region" description="Polar residues" evidence="1">
    <location>
        <begin position="28"/>
        <end position="40"/>
    </location>
</feature>
<evidence type="ECO:0000313" key="2">
    <source>
        <dbReference type="EMBL" id="RDY11561.1"/>
    </source>
</evidence>
<comment type="caution">
    <text evidence="2">The sequence shown here is derived from an EMBL/GenBank/DDBJ whole genome shotgun (WGS) entry which is preliminary data.</text>
</comment>
<dbReference type="Proteomes" id="UP000257109">
    <property type="component" value="Unassembled WGS sequence"/>
</dbReference>
<gene>
    <name evidence="2" type="ORF">CR513_03752</name>
</gene>
<dbReference type="OrthoDB" id="1750494at2759"/>
<evidence type="ECO:0008006" key="4">
    <source>
        <dbReference type="Google" id="ProtNLM"/>
    </source>
</evidence>
<proteinExistence type="predicted"/>
<keyword evidence="3" id="KW-1185">Reference proteome</keyword>
<dbReference type="EMBL" id="QJKJ01000618">
    <property type="protein sequence ID" value="RDY11561.1"/>
    <property type="molecule type" value="Genomic_DNA"/>
</dbReference>
<reference evidence="2" key="1">
    <citation type="submission" date="2018-05" db="EMBL/GenBank/DDBJ databases">
        <title>Draft genome of Mucuna pruriens seed.</title>
        <authorList>
            <person name="Nnadi N.E."/>
            <person name="Vos R."/>
            <person name="Hasami M.H."/>
            <person name="Devisetty U.K."/>
            <person name="Aguiy J.C."/>
        </authorList>
    </citation>
    <scope>NUCLEOTIDE SEQUENCE [LARGE SCALE GENOMIC DNA]</scope>
    <source>
        <strain evidence="2">JCA_2017</strain>
    </source>
</reference>